<feature type="chain" id="PRO_5040379308" description="Ig-like domain-containing protein" evidence="3">
    <location>
        <begin position="20"/>
        <end position="240"/>
    </location>
</feature>
<dbReference type="Proteomes" id="UP001152803">
    <property type="component" value="Unassembled WGS sequence"/>
</dbReference>
<feature type="transmembrane region" description="Helical" evidence="2">
    <location>
        <begin position="208"/>
        <end position="229"/>
    </location>
</feature>
<feature type="domain" description="Ig-like" evidence="4">
    <location>
        <begin position="78"/>
        <end position="187"/>
    </location>
</feature>
<keyword evidence="2" id="KW-1133">Transmembrane helix</keyword>
<evidence type="ECO:0000256" key="3">
    <source>
        <dbReference type="SAM" id="SignalP"/>
    </source>
</evidence>
<dbReference type="EMBL" id="JAFJMO010000001">
    <property type="protein sequence ID" value="KAJ8289119.1"/>
    <property type="molecule type" value="Genomic_DNA"/>
</dbReference>
<evidence type="ECO:0000313" key="5">
    <source>
        <dbReference type="EMBL" id="KAJ8289119.1"/>
    </source>
</evidence>
<dbReference type="PANTHER" id="PTHR23411">
    <property type="entry name" value="TAPASIN"/>
    <property type="match status" value="1"/>
</dbReference>
<evidence type="ECO:0000313" key="6">
    <source>
        <dbReference type="Proteomes" id="UP001152803"/>
    </source>
</evidence>
<gene>
    <name evidence="5" type="ORF">COCON_G00017780</name>
</gene>
<dbReference type="InterPro" id="IPR003597">
    <property type="entry name" value="Ig_C1-set"/>
</dbReference>
<comment type="caution">
    <text evidence="5">The sequence shown here is derived from an EMBL/GenBank/DDBJ whole genome shotgun (WGS) entry which is preliminary data.</text>
</comment>
<dbReference type="InterPro" id="IPR007110">
    <property type="entry name" value="Ig-like_dom"/>
</dbReference>
<evidence type="ECO:0000259" key="4">
    <source>
        <dbReference type="PROSITE" id="PS50835"/>
    </source>
</evidence>
<name>A0A9Q1E4D9_CONCO</name>
<evidence type="ECO:0000256" key="1">
    <source>
        <dbReference type="ARBA" id="ARBA00023319"/>
    </source>
</evidence>
<dbReference type="AlphaFoldDB" id="A0A9Q1E4D9"/>
<reference evidence="5" key="1">
    <citation type="journal article" date="2023" name="Science">
        <title>Genome structures resolve the early diversification of teleost fishes.</title>
        <authorList>
            <person name="Parey E."/>
            <person name="Louis A."/>
            <person name="Montfort J."/>
            <person name="Bouchez O."/>
            <person name="Roques C."/>
            <person name="Iampietro C."/>
            <person name="Lluch J."/>
            <person name="Castinel A."/>
            <person name="Donnadieu C."/>
            <person name="Desvignes T."/>
            <person name="Floi Bucao C."/>
            <person name="Jouanno E."/>
            <person name="Wen M."/>
            <person name="Mejri S."/>
            <person name="Dirks R."/>
            <person name="Jansen H."/>
            <person name="Henkel C."/>
            <person name="Chen W.J."/>
            <person name="Zahm M."/>
            <person name="Cabau C."/>
            <person name="Klopp C."/>
            <person name="Thompson A.W."/>
            <person name="Robinson-Rechavi M."/>
            <person name="Braasch I."/>
            <person name="Lecointre G."/>
            <person name="Bobe J."/>
            <person name="Postlethwait J.H."/>
            <person name="Berthelot C."/>
            <person name="Roest Crollius H."/>
            <person name="Guiguen Y."/>
        </authorList>
    </citation>
    <scope>NUCLEOTIDE SEQUENCE</scope>
    <source>
        <strain evidence="5">Concon-B</strain>
    </source>
</reference>
<dbReference type="InterPro" id="IPR013783">
    <property type="entry name" value="Ig-like_fold"/>
</dbReference>
<dbReference type="Gene3D" id="2.60.40.10">
    <property type="entry name" value="Immunoglobulins"/>
    <property type="match status" value="1"/>
</dbReference>
<keyword evidence="3" id="KW-0732">Signal</keyword>
<dbReference type="InterPro" id="IPR036179">
    <property type="entry name" value="Ig-like_dom_sf"/>
</dbReference>
<protein>
    <recommendedName>
        <fullName evidence="4">Ig-like domain-containing protein</fullName>
    </recommendedName>
</protein>
<dbReference type="SUPFAM" id="SSF48726">
    <property type="entry name" value="Immunoglobulin"/>
    <property type="match status" value="2"/>
</dbReference>
<organism evidence="5 6">
    <name type="scientific">Conger conger</name>
    <name type="common">Conger eel</name>
    <name type="synonym">Muraena conger</name>
    <dbReference type="NCBI Taxonomy" id="82655"/>
    <lineage>
        <taxon>Eukaryota</taxon>
        <taxon>Metazoa</taxon>
        <taxon>Chordata</taxon>
        <taxon>Craniata</taxon>
        <taxon>Vertebrata</taxon>
        <taxon>Euteleostomi</taxon>
        <taxon>Actinopterygii</taxon>
        <taxon>Neopterygii</taxon>
        <taxon>Teleostei</taxon>
        <taxon>Anguilliformes</taxon>
        <taxon>Congridae</taxon>
        <taxon>Conger</taxon>
    </lineage>
</organism>
<dbReference type="Pfam" id="PF07654">
    <property type="entry name" value="C1-set"/>
    <property type="match status" value="1"/>
</dbReference>
<keyword evidence="2" id="KW-0812">Transmembrane</keyword>
<feature type="signal peptide" evidence="3">
    <location>
        <begin position="1"/>
        <end position="19"/>
    </location>
</feature>
<dbReference type="InterPro" id="IPR050380">
    <property type="entry name" value="Immune_Resp_Modulators"/>
</dbReference>
<sequence length="240" mass="27310">MEVLYILLALLYSTKSSDGVTVLQKRPEIIMSVGKETETLHCEHDDADYYYMFCVNYDPAYFGSGTKLTVLDSKVTPPKVKVLPPSSQENCDERRSRDKTPKVTLLCVVTGFYPDHISVSWQLNRRDISRGVRTDDVATRDADDRFYSITSRLRVRSNKWFNTRNFFTCTTSFFDGNHTLENADSISGAKGGGLDRDYNLKAGQTAKLSYSLFLAKSFLYGLFISFVVWKIRSSAGKRYD</sequence>
<dbReference type="SMART" id="SM00407">
    <property type="entry name" value="IGc1"/>
    <property type="match status" value="1"/>
</dbReference>
<dbReference type="PROSITE" id="PS50835">
    <property type="entry name" value="IG_LIKE"/>
    <property type="match status" value="1"/>
</dbReference>
<keyword evidence="1" id="KW-0393">Immunoglobulin domain</keyword>
<keyword evidence="6" id="KW-1185">Reference proteome</keyword>
<keyword evidence="2" id="KW-0472">Membrane</keyword>
<accession>A0A9Q1E4D9</accession>
<evidence type="ECO:0000256" key="2">
    <source>
        <dbReference type="SAM" id="Phobius"/>
    </source>
</evidence>
<proteinExistence type="predicted"/>
<dbReference type="OrthoDB" id="9049585at2759"/>